<comment type="caution">
    <text evidence="1">The sequence shown here is derived from an EMBL/GenBank/DDBJ whole genome shotgun (WGS) entry which is preliminary data.</text>
</comment>
<gene>
    <name evidence="1" type="ORF">NMYAN_30056</name>
</gene>
<proteinExistence type="predicted"/>
<evidence type="ECO:0000313" key="1">
    <source>
        <dbReference type="EMBL" id="CAE6508698.1"/>
    </source>
</evidence>
<sequence length="54" mass="6509">MKVGHRQALIFEISNFLLVYIRKLHKNKSIDVGFIYLRTNINCSKIHQYRVIYI</sequence>
<protein>
    <submittedName>
        <fullName evidence="1">Uncharacterized protein</fullName>
    </submittedName>
</protein>
<accession>A0A8H8Z2P1</accession>
<name>A0A8H8Z2P1_9PROT</name>
<dbReference type="Proteomes" id="UP000601736">
    <property type="component" value="Unassembled WGS sequence"/>
</dbReference>
<reference evidence="1" key="1">
    <citation type="submission" date="2021-02" db="EMBL/GenBank/DDBJ databases">
        <authorList>
            <person name="Han P."/>
        </authorList>
    </citation>
    <scope>NUCLEOTIDE SEQUENCE</scope>
    <source>
        <strain evidence="1">Nitrosomonas nitrosa 18-3D</strain>
    </source>
</reference>
<organism evidence="1 2">
    <name type="scientific">Nitrosomonas nitrosa</name>
    <dbReference type="NCBI Taxonomy" id="52442"/>
    <lineage>
        <taxon>Bacteria</taxon>
        <taxon>Pseudomonadati</taxon>
        <taxon>Pseudomonadota</taxon>
        <taxon>Betaproteobacteria</taxon>
        <taxon>Nitrosomonadales</taxon>
        <taxon>Nitrosomonadaceae</taxon>
        <taxon>Nitrosomonas</taxon>
    </lineage>
</organism>
<dbReference type="EMBL" id="CAJNAP010000023">
    <property type="protein sequence ID" value="CAE6508698.1"/>
    <property type="molecule type" value="Genomic_DNA"/>
</dbReference>
<dbReference type="AlphaFoldDB" id="A0A8H8Z2P1"/>
<evidence type="ECO:0000313" key="2">
    <source>
        <dbReference type="Proteomes" id="UP000601736"/>
    </source>
</evidence>